<dbReference type="PANTHER" id="PTHR37507">
    <property type="entry name" value="SPORULATION PROTEIN YDCC"/>
    <property type="match status" value="1"/>
</dbReference>
<dbReference type="AlphaFoldDB" id="A0A917Y4U4"/>
<evidence type="ECO:0000313" key="1">
    <source>
        <dbReference type="EMBL" id="GGN65171.1"/>
    </source>
</evidence>
<dbReference type="InterPro" id="IPR052944">
    <property type="entry name" value="Sporulation_related"/>
</dbReference>
<sequence length="333" mass="37664">MKVSAEEIIHNAIESDKDITNYAGVSETKIFEGEELIEHFTMEENVEGQKRKIISNDKLLGNQSEVLNDGEKMLMYDKENGIAHEMDLSELGGFTAPSPREQFTTMMDIIQDSHTHELVGEEKILEFDTYHIQIEANESGGLIGDMEVWIDKKTWFIVKLISETGDSRTESTYTELDFSPKFTEDVFTIDIPDDVEIETLDGDLGETSVTLEEASEALGQDFLLFSHDNTELLSVELYDFSGGELDRNEIVMNYGSKEGTPLASLSVFPTPEDMEIEASNLEIRGNPAEHEEIINGYTWDEEGLRYSLLIEDPSVDEEEILNWTENMVLSSEE</sequence>
<evidence type="ECO:0000313" key="2">
    <source>
        <dbReference type="Proteomes" id="UP000624041"/>
    </source>
</evidence>
<accession>A0A917Y4U4</accession>
<dbReference type="RefSeq" id="WP_188859084.1">
    <property type="nucleotide sequence ID" value="NZ_BMOS01000035.1"/>
</dbReference>
<dbReference type="EMBL" id="BMOS01000035">
    <property type="protein sequence ID" value="GGN65171.1"/>
    <property type="molecule type" value="Genomic_DNA"/>
</dbReference>
<dbReference type="Gene3D" id="2.50.20.10">
    <property type="entry name" value="Lipoprotein localisation LolA/LolB/LppX"/>
    <property type="match status" value="1"/>
</dbReference>
<reference evidence="1" key="2">
    <citation type="submission" date="2020-09" db="EMBL/GenBank/DDBJ databases">
        <authorList>
            <person name="Sun Q."/>
            <person name="Ohkuma M."/>
        </authorList>
    </citation>
    <scope>NUCLEOTIDE SEQUENCE</scope>
    <source>
        <strain evidence="1">JCM 17251</strain>
    </source>
</reference>
<keyword evidence="2" id="KW-1185">Reference proteome</keyword>
<name>A0A917Y4U4_9BACI</name>
<dbReference type="Proteomes" id="UP000624041">
    <property type="component" value="Unassembled WGS sequence"/>
</dbReference>
<dbReference type="InterPro" id="IPR029046">
    <property type="entry name" value="LolA/LolB/LppX"/>
</dbReference>
<comment type="caution">
    <text evidence="1">The sequence shown here is derived from an EMBL/GenBank/DDBJ whole genome shotgun (WGS) entry which is preliminary data.</text>
</comment>
<gene>
    <name evidence="1" type="ORF">GCM10007971_33770</name>
</gene>
<protein>
    <recommendedName>
        <fullName evidence="3">Outer membrane lipoprotein carrier protein LolA</fullName>
    </recommendedName>
</protein>
<proteinExistence type="predicted"/>
<dbReference type="PANTHER" id="PTHR37507:SF2">
    <property type="entry name" value="SPORULATION PROTEIN YDCC"/>
    <property type="match status" value="1"/>
</dbReference>
<evidence type="ECO:0008006" key="3">
    <source>
        <dbReference type="Google" id="ProtNLM"/>
    </source>
</evidence>
<organism evidence="1 2">
    <name type="scientific">Oceanobacillus indicireducens</name>
    <dbReference type="NCBI Taxonomy" id="1004261"/>
    <lineage>
        <taxon>Bacteria</taxon>
        <taxon>Bacillati</taxon>
        <taxon>Bacillota</taxon>
        <taxon>Bacilli</taxon>
        <taxon>Bacillales</taxon>
        <taxon>Bacillaceae</taxon>
        <taxon>Oceanobacillus</taxon>
    </lineage>
</organism>
<reference evidence="1" key="1">
    <citation type="journal article" date="2014" name="Int. J. Syst. Evol. Microbiol.">
        <title>Complete genome sequence of Corynebacterium casei LMG S-19264T (=DSM 44701T), isolated from a smear-ripened cheese.</title>
        <authorList>
            <consortium name="US DOE Joint Genome Institute (JGI-PGF)"/>
            <person name="Walter F."/>
            <person name="Albersmeier A."/>
            <person name="Kalinowski J."/>
            <person name="Ruckert C."/>
        </authorList>
    </citation>
    <scope>NUCLEOTIDE SEQUENCE</scope>
    <source>
        <strain evidence="1">JCM 17251</strain>
    </source>
</reference>
<dbReference type="SUPFAM" id="SSF89392">
    <property type="entry name" value="Prokaryotic lipoproteins and lipoprotein localization factors"/>
    <property type="match status" value="1"/>
</dbReference>